<evidence type="ECO:0000256" key="5">
    <source>
        <dbReference type="SAM" id="MobiDB-lite"/>
    </source>
</evidence>
<feature type="binding site" evidence="3">
    <location>
        <begin position="90"/>
        <end position="97"/>
    </location>
    <ligand>
        <name>ATP</name>
        <dbReference type="ChEBI" id="CHEBI:30616"/>
    </ligand>
</feature>
<dbReference type="SUPFAM" id="SSF52540">
    <property type="entry name" value="P-loop containing nucleoside triphosphate hydrolases"/>
    <property type="match status" value="1"/>
</dbReference>
<evidence type="ECO:0000313" key="8">
    <source>
        <dbReference type="Proteomes" id="UP001605036"/>
    </source>
</evidence>
<feature type="coiled-coil region" evidence="4">
    <location>
        <begin position="877"/>
        <end position="995"/>
    </location>
</feature>
<evidence type="ECO:0000256" key="2">
    <source>
        <dbReference type="ARBA" id="ARBA00023175"/>
    </source>
</evidence>
<dbReference type="Gene3D" id="3.40.850.10">
    <property type="entry name" value="Kinesin motor domain"/>
    <property type="match status" value="1"/>
</dbReference>
<feature type="coiled-coil region" evidence="4">
    <location>
        <begin position="537"/>
        <end position="571"/>
    </location>
</feature>
<dbReference type="Gene3D" id="1.20.5.340">
    <property type="match status" value="1"/>
</dbReference>
<evidence type="ECO:0000313" key="7">
    <source>
        <dbReference type="EMBL" id="KAL2653959.1"/>
    </source>
</evidence>
<gene>
    <name evidence="7" type="ORF">R1flu_022087</name>
</gene>
<protein>
    <recommendedName>
        <fullName evidence="6">Kinesin motor domain-containing protein</fullName>
    </recommendedName>
</protein>
<dbReference type="InterPro" id="IPR036961">
    <property type="entry name" value="Kinesin_motor_dom_sf"/>
</dbReference>
<keyword evidence="1 4" id="KW-0175">Coiled coil</keyword>
<keyword evidence="3" id="KW-0547">Nucleotide-binding</keyword>
<proteinExistence type="inferred from homology"/>
<comment type="similarity">
    <text evidence="3">Belongs to the TRAFAC class myosin-kinesin ATPase superfamily. Kinesin family.</text>
</comment>
<dbReference type="GO" id="GO:0003774">
    <property type="term" value="F:cytoskeletal motor activity"/>
    <property type="evidence" value="ECO:0007669"/>
    <property type="project" value="UniProtKB-UniRule"/>
</dbReference>
<feature type="compositionally biased region" description="Pro residues" evidence="5">
    <location>
        <begin position="2089"/>
        <end position="2106"/>
    </location>
</feature>
<feature type="coiled-coil region" evidence="4">
    <location>
        <begin position="1764"/>
        <end position="2036"/>
    </location>
</feature>
<dbReference type="InterPro" id="IPR001752">
    <property type="entry name" value="Kinesin_motor_dom"/>
</dbReference>
<dbReference type="PANTHER" id="PTHR47968">
    <property type="entry name" value="CENTROMERE PROTEIN E"/>
    <property type="match status" value="1"/>
</dbReference>
<evidence type="ECO:0000256" key="4">
    <source>
        <dbReference type="SAM" id="Coils"/>
    </source>
</evidence>
<keyword evidence="8" id="KW-1185">Reference proteome</keyword>
<evidence type="ECO:0000259" key="6">
    <source>
        <dbReference type="PROSITE" id="PS50067"/>
    </source>
</evidence>
<dbReference type="InterPro" id="IPR027640">
    <property type="entry name" value="Kinesin-like_fam"/>
</dbReference>
<feature type="region of interest" description="Disordered" evidence="5">
    <location>
        <begin position="608"/>
        <end position="645"/>
    </location>
</feature>
<feature type="compositionally biased region" description="Polar residues" evidence="5">
    <location>
        <begin position="2111"/>
        <end position="2126"/>
    </location>
</feature>
<feature type="coiled-coil region" evidence="4">
    <location>
        <begin position="1037"/>
        <end position="1155"/>
    </location>
</feature>
<dbReference type="PRINTS" id="PR00380">
    <property type="entry name" value="KINESINHEAVY"/>
</dbReference>
<sequence>MEQEKKEKVYVLVRVRPLSKEEATARSPWKLSSKSIALNKNCRPSAPSHTYTFDRIYGTKTPTLDIYNAHVKDIVTTTMSGSNGTVIAYGQCGSGKTYTLLGLAEEAGILTLAVKDMFQIVQEASNKEFLIRISYLEIAEDELNDLLASKNHKLDIREDAELGVAVAGLREEIVNKAEQVISLLEFAEARRTTNPRFSHTVIRLVIESRNLDKKEDMFDTHGKEGYQISVLNLVEVAPAKVICGMNGNPSQEAVQADRCLLASESIMSKLVDGGASGGDCVPYCESKLTHILRPSLGGNSRTCFICNISPAMVHMGQTIETLAFALKTAKVINRFKVNEVYTNKALLKRQKREVENLRKKLKELPSPDLEEEILSRRNALLMIEVEKEQMSLELSGKTPSSSQGESKEHDQDQRGENLTFGGESGLDKYFDTSSVDFNGSLQKGYSRDYFGSFSALERLQELDSQMNSPGLCFSLSAGTKRKRSSSTTAVAYKVDLPFQSKVARDLNWKPEGPAGSQGRSEMQTSIAGENKERQELHAQVDEHWKSLQQKISELEAEKTVLENRLHEREVAHCKEVEALRYELSLEKSTRVKAETSLEVEVNTFRASDGLETRQDSSQGKLLDSQETALNQSKETQASTLQENENQHKVAKGKECQTTCMTKKNWKVYQKAQSCQGRSELSSLRKELAVAKETITALEDERNGLWKDLNQMKLKCKEIQDIRETENAEEVMKDEHKCHQLEAAVDTLKAEVESTASITDDLLAILLESFQIVAADLKSFQESVAEIKVLNGTTTELSETIEQSKIQLSSLRHGKLTSDKELNEMKSELAKLECVVERQSGVLKVLSDNENLLNELASVRTAMKEAAGASELQISSIQQEYETKLKELESDCKQSRQEFSELEEEQTKLQQKLSTAEAEVTRLTQSLDEKSKPDKKRPPKYVKARLAEAEAEIVRLNGQMKEKSLSEDGRKIQEELAVCRAEVEKLRKEVEAKSQLDKEHGQILSKLAESEAVVVKLTGASEEQKQVEMEQKDIQLKLESEIAKMAKLLEEKSGVEEQLKKIQSDFASLQEKIENLTEEAHQKDVLEKKHCEVLLRLDSSEKEVAKLSELLKGSKEQSELYLGEMLERSRNSEAEMVTMSQSLQREIEERQRLEEEHCKHLEVIATLESENSGLAGSLKQVLKEKEEERQKDLEIISSLKAEVKELTQSLSSLTEEMEKAIEYEKRTRIDAVKKLEAELKELADGLSQEEAQRNKLGKELKESRDKNLNLDVDLKNLTEILQRSIHEKDEVEKVHKKDFEVIAGLEIKIRSMTESLQQSLEEKKSLEEQLIKALEGVSATTALASKLTEEIESVKEGRRILEDELRKGLDDHSNLESRVARLVEQLDEELGEKSKLDRKAEIAASKLAIAQEEVANMTMSLTRVTEEKTLLEKSNVELLETCNVLKLEMAKLSENTLEEIEFSEGLERKTSETFKGRTRAAKTEAQKKKERKILEQDTAVNNAVTLQDEAGTLARELDTRKKLVNNQAQVLDQLNICTTEAANISRHSIDSLSDVLEEKSRLEKDLQNLQLHLAGSEAEIIRLKEELTVKSSLEAELSRTQHKLAKVTEEICRLRDEKRRLEEEQRKLPGRSAATAAEVPTSSGDFRHNTTLTEDVQLVRAELNESKAELAVVRTALREKLCLEETLIKTQIELVEKQGECEKLTKELRVNRKTVKEQKKLLLKLSSTQSEVSKLKTAMIGRWEDLSVKTQNVEMAELHGKRTPHNETDEELVKLREKFASAESEVKRLTGLTQEKEKLEEDHARVQFELGQAETEVRRLTGLKQEMEKLEEDHARVQFELGMAEKEVRRLTGLIREKEKFEEVLARVQFELVEAETEVQRLATNLAEASRLNKEKESRWKEQEEKLQNKVAALEKKVICIEEKRNSQKYQRCAECEVLQTIVEQLRKERDELKERYTGVQTRIKTLQAELENRKKEFESLERNWKTKSQKNEKELADFRLKISKLEEGIARIVQEKKVLEERLSSSESQVAALRESARTTSKDLEMAHHKLHLIQSQHQSHVAAICGELSMKNARTVELEKELKTLLSQPPPPLPPHPPPPPPPAPVMQNEFASYVTSPYRPQQWSFPPLQPPQQPNTHHHEQHWGGVQYKGQQR</sequence>
<dbReference type="SMART" id="SM00129">
    <property type="entry name" value="KISc"/>
    <property type="match status" value="1"/>
</dbReference>
<dbReference type="InterPro" id="IPR027417">
    <property type="entry name" value="P-loop_NTPase"/>
</dbReference>
<feature type="compositionally biased region" description="Basic and acidic residues" evidence="5">
    <location>
        <begin position="405"/>
        <end position="415"/>
    </location>
</feature>
<keyword evidence="2 3" id="KW-0505">Motor protein</keyword>
<feature type="coiled-coil region" evidence="4">
    <location>
        <begin position="1181"/>
        <end position="1454"/>
    </location>
</feature>
<dbReference type="Pfam" id="PF00225">
    <property type="entry name" value="Kinesin"/>
    <property type="match status" value="1"/>
</dbReference>
<feature type="region of interest" description="Disordered" evidence="5">
    <location>
        <begin position="2086"/>
        <end position="2155"/>
    </location>
</feature>
<dbReference type="Proteomes" id="UP001605036">
    <property type="component" value="Unassembled WGS sequence"/>
</dbReference>
<feature type="domain" description="Kinesin motor" evidence="6">
    <location>
        <begin position="8"/>
        <end position="331"/>
    </location>
</feature>
<dbReference type="EMBL" id="JBHFFA010000001">
    <property type="protein sequence ID" value="KAL2653959.1"/>
    <property type="molecule type" value="Genomic_DNA"/>
</dbReference>
<keyword evidence="3" id="KW-0067">ATP-binding</keyword>
<accession>A0ABD1ZUA9</accession>
<feature type="compositionally biased region" description="Polar residues" evidence="5">
    <location>
        <begin position="615"/>
        <end position="643"/>
    </location>
</feature>
<name>A0ABD1ZUA9_9MARC</name>
<evidence type="ECO:0000256" key="1">
    <source>
        <dbReference type="ARBA" id="ARBA00023054"/>
    </source>
</evidence>
<comment type="caution">
    <text evidence="7">The sequence shown here is derived from an EMBL/GenBank/DDBJ whole genome shotgun (WGS) entry which is preliminary data.</text>
</comment>
<dbReference type="PANTHER" id="PTHR47968:SF75">
    <property type="entry name" value="CENTROMERE-ASSOCIATED PROTEIN E"/>
    <property type="match status" value="1"/>
</dbReference>
<feature type="coiled-coil region" evidence="4">
    <location>
        <begin position="680"/>
        <end position="750"/>
    </location>
</feature>
<evidence type="ECO:0000256" key="3">
    <source>
        <dbReference type="PROSITE-ProRule" id="PRU00283"/>
    </source>
</evidence>
<feature type="region of interest" description="Disordered" evidence="5">
    <location>
        <begin position="392"/>
        <end position="423"/>
    </location>
</feature>
<dbReference type="PROSITE" id="PS50067">
    <property type="entry name" value="KINESIN_MOTOR_2"/>
    <property type="match status" value="1"/>
</dbReference>
<organism evidence="7 8">
    <name type="scientific">Riccia fluitans</name>
    <dbReference type="NCBI Taxonomy" id="41844"/>
    <lineage>
        <taxon>Eukaryota</taxon>
        <taxon>Viridiplantae</taxon>
        <taxon>Streptophyta</taxon>
        <taxon>Embryophyta</taxon>
        <taxon>Marchantiophyta</taxon>
        <taxon>Marchantiopsida</taxon>
        <taxon>Marchantiidae</taxon>
        <taxon>Marchantiales</taxon>
        <taxon>Ricciaceae</taxon>
        <taxon>Riccia</taxon>
    </lineage>
</organism>
<feature type="region of interest" description="Disordered" evidence="5">
    <location>
        <begin position="1621"/>
        <end position="1647"/>
    </location>
</feature>
<dbReference type="Gene3D" id="1.10.287.1490">
    <property type="match status" value="1"/>
</dbReference>
<reference evidence="7 8" key="1">
    <citation type="submission" date="2024-09" db="EMBL/GenBank/DDBJ databases">
        <title>Chromosome-scale assembly of Riccia fluitans.</title>
        <authorList>
            <person name="Paukszto L."/>
            <person name="Sawicki J."/>
            <person name="Karawczyk K."/>
            <person name="Piernik-Szablinska J."/>
            <person name="Szczecinska M."/>
            <person name="Mazdziarz M."/>
        </authorList>
    </citation>
    <scope>NUCLEOTIDE SEQUENCE [LARGE SCALE GENOMIC DNA]</scope>
    <source>
        <strain evidence="7">Rf_01</strain>
        <tissue evidence="7">Aerial parts of the thallus</tissue>
    </source>
</reference>
<dbReference type="GO" id="GO:0005524">
    <property type="term" value="F:ATP binding"/>
    <property type="evidence" value="ECO:0007669"/>
    <property type="project" value="UniProtKB-UniRule"/>
</dbReference>